<evidence type="ECO:0000256" key="1">
    <source>
        <dbReference type="SAM" id="MobiDB-lite"/>
    </source>
</evidence>
<dbReference type="Proteomes" id="UP000766698">
    <property type="component" value="Unassembled WGS sequence"/>
</dbReference>
<evidence type="ECO:0000313" key="2">
    <source>
        <dbReference type="EMBL" id="MBB1244903.1"/>
    </source>
</evidence>
<gene>
    <name evidence="2" type="ORF">GL263_15210</name>
</gene>
<organism evidence="2 3">
    <name type="scientific">Streptomyces durbertensis</name>
    <dbReference type="NCBI Taxonomy" id="2448886"/>
    <lineage>
        <taxon>Bacteria</taxon>
        <taxon>Bacillati</taxon>
        <taxon>Actinomycetota</taxon>
        <taxon>Actinomycetes</taxon>
        <taxon>Kitasatosporales</taxon>
        <taxon>Streptomycetaceae</taxon>
        <taxon>Streptomyces</taxon>
    </lineage>
</organism>
<reference evidence="3" key="1">
    <citation type="journal article" date="2020" name="Syst. Appl. Microbiol.">
        <title>Streptomyces alkaliterrae sp. nov., isolated from an alkaline soil, and emended descriptions of Streptomyces alkaliphilus, Streptomyces calidiresistens and Streptomyces durbertensis.</title>
        <authorList>
            <person name="Swiecimska M."/>
            <person name="Golinska P."/>
            <person name="Nouioui I."/>
            <person name="Wypij M."/>
            <person name="Rai M."/>
            <person name="Sangal V."/>
            <person name="Goodfellow M."/>
        </authorList>
    </citation>
    <scope>NUCLEOTIDE SEQUENCE [LARGE SCALE GENOMIC DNA]</scope>
    <source>
        <strain evidence="3">DSM 104538</strain>
    </source>
</reference>
<feature type="region of interest" description="Disordered" evidence="1">
    <location>
        <begin position="27"/>
        <end position="51"/>
    </location>
</feature>
<sequence length="51" mass="5106">MVHLRRQWALAATAKSDGCACVEVADGPSAVPPVRDSERAAGPDPAAGSCG</sequence>
<protein>
    <submittedName>
        <fullName evidence="2">DUF397 domain-containing protein</fullName>
    </submittedName>
</protein>
<keyword evidence="3" id="KW-1185">Reference proteome</keyword>
<comment type="caution">
    <text evidence="2">The sequence shown here is derived from an EMBL/GenBank/DDBJ whole genome shotgun (WGS) entry which is preliminary data.</text>
</comment>
<evidence type="ECO:0000313" key="3">
    <source>
        <dbReference type="Proteomes" id="UP000766698"/>
    </source>
</evidence>
<proteinExistence type="predicted"/>
<accession>A0ABR6EIA9</accession>
<name>A0ABR6EIA9_9ACTN</name>
<dbReference type="EMBL" id="WMLF01000208">
    <property type="protein sequence ID" value="MBB1244903.1"/>
    <property type="molecule type" value="Genomic_DNA"/>
</dbReference>